<feature type="transmembrane region" description="Helical" evidence="1">
    <location>
        <begin position="7"/>
        <end position="31"/>
    </location>
</feature>
<evidence type="ECO:0000256" key="1">
    <source>
        <dbReference type="SAM" id="Phobius"/>
    </source>
</evidence>
<dbReference type="OrthoDB" id="10456830at2759"/>
<keyword evidence="1" id="KW-1133">Transmembrane helix</keyword>
<keyword evidence="3" id="KW-1185">Reference proteome</keyword>
<accession>A0A397TNV4</accession>
<feature type="transmembrane region" description="Helical" evidence="1">
    <location>
        <begin position="51"/>
        <end position="67"/>
    </location>
</feature>
<dbReference type="AlphaFoldDB" id="A0A397TNV4"/>
<comment type="caution">
    <text evidence="2">The sequence shown here is derived from an EMBL/GenBank/DDBJ whole genome shotgun (WGS) entry which is preliminary data.</text>
</comment>
<evidence type="ECO:0000313" key="3">
    <source>
        <dbReference type="Proteomes" id="UP000265703"/>
    </source>
</evidence>
<reference evidence="2 3" key="1">
    <citation type="submission" date="2018-06" db="EMBL/GenBank/DDBJ databases">
        <title>Comparative genomics reveals the genomic features of Rhizophagus irregularis, R. cerebriforme, R. diaphanum and Gigaspora rosea, and their symbiotic lifestyle signature.</title>
        <authorList>
            <person name="Morin E."/>
            <person name="San Clemente H."/>
            <person name="Chen E.C.H."/>
            <person name="De La Providencia I."/>
            <person name="Hainaut M."/>
            <person name="Kuo A."/>
            <person name="Kohler A."/>
            <person name="Murat C."/>
            <person name="Tang N."/>
            <person name="Roy S."/>
            <person name="Loubradou J."/>
            <person name="Henrissat B."/>
            <person name="Grigoriev I.V."/>
            <person name="Corradi N."/>
            <person name="Roux C."/>
            <person name="Martin F.M."/>
        </authorList>
    </citation>
    <scope>NUCLEOTIDE SEQUENCE [LARGE SCALE GENOMIC DNA]</scope>
    <source>
        <strain evidence="2 3">DAOM 227022</strain>
    </source>
</reference>
<name>A0A397TNV4_9GLOM</name>
<organism evidence="2 3">
    <name type="scientific">Glomus cerebriforme</name>
    <dbReference type="NCBI Taxonomy" id="658196"/>
    <lineage>
        <taxon>Eukaryota</taxon>
        <taxon>Fungi</taxon>
        <taxon>Fungi incertae sedis</taxon>
        <taxon>Mucoromycota</taxon>
        <taxon>Glomeromycotina</taxon>
        <taxon>Glomeromycetes</taxon>
        <taxon>Glomerales</taxon>
        <taxon>Glomeraceae</taxon>
        <taxon>Glomus</taxon>
    </lineage>
</organism>
<proteinExistence type="predicted"/>
<gene>
    <name evidence="2" type="ORF">C1645_165717</name>
</gene>
<protein>
    <submittedName>
        <fullName evidence="2">Uncharacterized protein</fullName>
    </submittedName>
</protein>
<sequence length="79" mass="8801">MNFLAKVGVCFLIIIVLILSLGGLASFSLEIAKIALFNQTNGELKLHPMDYVYLTALFLGMNGLWCCRSDENNNTFGIW</sequence>
<keyword evidence="1" id="KW-0472">Membrane</keyword>
<dbReference type="Proteomes" id="UP000265703">
    <property type="component" value="Unassembled WGS sequence"/>
</dbReference>
<keyword evidence="1" id="KW-0812">Transmembrane</keyword>
<dbReference type="EMBL" id="QKYT01000019">
    <property type="protein sequence ID" value="RIA98195.1"/>
    <property type="molecule type" value="Genomic_DNA"/>
</dbReference>
<evidence type="ECO:0000313" key="2">
    <source>
        <dbReference type="EMBL" id="RIA98195.1"/>
    </source>
</evidence>